<dbReference type="EMBL" id="KV427649">
    <property type="protein sequence ID" value="KZT02800.1"/>
    <property type="molecule type" value="Genomic_DNA"/>
</dbReference>
<organism evidence="3 4">
    <name type="scientific">Laetiporus sulphureus 93-53</name>
    <dbReference type="NCBI Taxonomy" id="1314785"/>
    <lineage>
        <taxon>Eukaryota</taxon>
        <taxon>Fungi</taxon>
        <taxon>Dikarya</taxon>
        <taxon>Basidiomycota</taxon>
        <taxon>Agaricomycotina</taxon>
        <taxon>Agaricomycetes</taxon>
        <taxon>Polyporales</taxon>
        <taxon>Laetiporus</taxon>
    </lineage>
</organism>
<protein>
    <recommendedName>
        <fullName evidence="2">DUF6533 domain-containing protein</fullName>
    </recommendedName>
</protein>
<dbReference type="AlphaFoldDB" id="A0A165CH51"/>
<feature type="transmembrane region" description="Helical" evidence="1">
    <location>
        <begin position="151"/>
        <end position="174"/>
    </location>
</feature>
<dbReference type="InterPro" id="IPR045340">
    <property type="entry name" value="DUF6533"/>
</dbReference>
<dbReference type="InParanoid" id="A0A165CH51"/>
<accession>A0A165CH51</accession>
<feature type="domain" description="DUF6533" evidence="2">
    <location>
        <begin position="3"/>
        <end position="33"/>
    </location>
</feature>
<dbReference type="RefSeq" id="XP_040760540.1">
    <property type="nucleotide sequence ID" value="XM_040904904.1"/>
</dbReference>
<feature type="transmembrane region" description="Helical" evidence="1">
    <location>
        <begin position="36"/>
        <end position="55"/>
    </location>
</feature>
<keyword evidence="4" id="KW-1185">Reference proteome</keyword>
<sequence length="206" mass="23312">SLAVAVTSLLWDHLLILGDEIELIWRKRRWSLVQKLVVANYYGVHGAMIFFAYVLSGMHLSFSDKHRCRGFGVFMSTYGLISVGFSQLVLLMCTVNVWDNRSSVKVALAIGFVICYSMSAAFDALTIRQLFTPHFAQYDKVTKFCVMSRKATYLPGIWGGELLYDLYVVVLLFINSLSRPRRSDHEVVTNLVRDGGLLFIVCSSHL</sequence>
<feature type="transmembrane region" description="Helical" evidence="1">
    <location>
        <begin position="107"/>
        <end position="131"/>
    </location>
</feature>
<dbReference type="OrthoDB" id="3263597at2759"/>
<reference evidence="3 4" key="1">
    <citation type="journal article" date="2016" name="Mol. Biol. Evol.">
        <title>Comparative Genomics of Early-Diverging Mushroom-Forming Fungi Provides Insights into the Origins of Lignocellulose Decay Capabilities.</title>
        <authorList>
            <person name="Nagy L.G."/>
            <person name="Riley R."/>
            <person name="Tritt A."/>
            <person name="Adam C."/>
            <person name="Daum C."/>
            <person name="Floudas D."/>
            <person name="Sun H."/>
            <person name="Yadav J.S."/>
            <person name="Pangilinan J."/>
            <person name="Larsson K.H."/>
            <person name="Matsuura K."/>
            <person name="Barry K."/>
            <person name="Labutti K."/>
            <person name="Kuo R."/>
            <person name="Ohm R.A."/>
            <person name="Bhattacharya S.S."/>
            <person name="Shirouzu T."/>
            <person name="Yoshinaga Y."/>
            <person name="Martin F.M."/>
            <person name="Grigoriev I.V."/>
            <person name="Hibbett D.S."/>
        </authorList>
    </citation>
    <scope>NUCLEOTIDE SEQUENCE [LARGE SCALE GENOMIC DNA]</scope>
    <source>
        <strain evidence="3 4">93-53</strain>
    </source>
</reference>
<evidence type="ECO:0000259" key="2">
    <source>
        <dbReference type="Pfam" id="PF20151"/>
    </source>
</evidence>
<feature type="non-terminal residue" evidence="3">
    <location>
        <position position="1"/>
    </location>
</feature>
<name>A0A165CH51_9APHY</name>
<keyword evidence="1" id="KW-0472">Membrane</keyword>
<gene>
    <name evidence="3" type="ORF">LAESUDRAFT_660970</name>
</gene>
<keyword evidence="1" id="KW-0812">Transmembrane</keyword>
<evidence type="ECO:0000313" key="4">
    <source>
        <dbReference type="Proteomes" id="UP000076871"/>
    </source>
</evidence>
<dbReference type="Pfam" id="PF20151">
    <property type="entry name" value="DUF6533"/>
    <property type="match status" value="1"/>
</dbReference>
<dbReference type="Proteomes" id="UP000076871">
    <property type="component" value="Unassembled WGS sequence"/>
</dbReference>
<dbReference type="GeneID" id="63821934"/>
<evidence type="ECO:0000256" key="1">
    <source>
        <dbReference type="SAM" id="Phobius"/>
    </source>
</evidence>
<proteinExistence type="predicted"/>
<keyword evidence="1" id="KW-1133">Transmembrane helix</keyword>
<evidence type="ECO:0000313" key="3">
    <source>
        <dbReference type="EMBL" id="KZT02800.1"/>
    </source>
</evidence>
<feature type="transmembrane region" description="Helical" evidence="1">
    <location>
        <begin position="75"/>
        <end position="95"/>
    </location>
</feature>